<evidence type="ECO:0000313" key="11">
    <source>
        <dbReference type="Proteomes" id="UP000821837"/>
    </source>
</evidence>
<evidence type="ECO:0000256" key="8">
    <source>
        <dbReference type="ARBA" id="ARBA00023180"/>
    </source>
</evidence>
<keyword evidence="7 9" id="KW-0472">Membrane</keyword>
<dbReference type="Pfam" id="PF03567">
    <property type="entry name" value="Sulfotransfer_2"/>
    <property type="match status" value="1"/>
</dbReference>
<dbReference type="VEuPathDB" id="VectorBase:RSAN_033328"/>
<dbReference type="InterPro" id="IPR018011">
    <property type="entry name" value="Carb_sulfotrans_8-10"/>
</dbReference>
<dbReference type="OrthoDB" id="2019940at2759"/>
<dbReference type="GO" id="GO:0000139">
    <property type="term" value="C:Golgi membrane"/>
    <property type="evidence" value="ECO:0007669"/>
    <property type="project" value="UniProtKB-SubCell"/>
</dbReference>
<keyword evidence="9" id="KW-0735">Signal-anchor</keyword>
<dbReference type="InterPro" id="IPR005331">
    <property type="entry name" value="Sulfotransferase"/>
</dbReference>
<comment type="caution">
    <text evidence="10">The sequence shown here is derived from an EMBL/GenBank/DDBJ whole genome shotgun (WGS) entry which is preliminary data.</text>
</comment>
<proteinExistence type="inferred from homology"/>
<dbReference type="Gene3D" id="3.40.50.300">
    <property type="entry name" value="P-loop containing nucleotide triphosphate hydrolases"/>
    <property type="match status" value="1"/>
</dbReference>
<organism evidence="10 11">
    <name type="scientific">Rhipicephalus sanguineus</name>
    <name type="common">Brown dog tick</name>
    <name type="synonym">Ixodes sanguineus</name>
    <dbReference type="NCBI Taxonomy" id="34632"/>
    <lineage>
        <taxon>Eukaryota</taxon>
        <taxon>Metazoa</taxon>
        <taxon>Ecdysozoa</taxon>
        <taxon>Arthropoda</taxon>
        <taxon>Chelicerata</taxon>
        <taxon>Arachnida</taxon>
        <taxon>Acari</taxon>
        <taxon>Parasitiformes</taxon>
        <taxon>Ixodida</taxon>
        <taxon>Ixodoidea</taxon>
        <taxon>Ixodidae</taxon>
        <taxon>Rhipicephalinae</taxon>
        <taxon>Rhipicephalus</taxon>
        <taxon>Rhipicephalus</taxon>
    </lineage>
</organism>
<feature type="transmembrane region" description="Helical" evidence="9">
    <location>
        <begin position="20"/>
        <end position="41"/>
    </location>
</feature>
<evidence type="ECO:0000256" key="4">
    <source>
        <dbReference type="ARBA" id="ARBA00022692"/>
    </source>
</evidence>
<keyword evidence="6 9" id="KW-0333">Golgi apparatus</keyword>
<evidence type="ECO:0000256" key="5">
    <source>
        <dbReference type="ARBA" id="ARBA00022989"/>
    </source>
</evidence>
<dbReference type="PANTHER" id="PTHR12137">
    <property type="entry name" value="CARBOHYDRATE SULFOTRANSFERASE"/>
    <property type="match status" value="1"/>
</dbReference>
<evidence type="ECO:0000256" key="3">
    <source>
        <dbReference type="ARBA" id="ARBA00022679"/>
    </source>
</evidence>
<keyword evidence="11" id="KW-1185">Reference proteome</keyword>
<dbReference type="Proteomes" id="UP000821837">
    <property type="component" value="Chromosome 3"/>
</dbReference>
<keyword evidence="9" id="KW-0119">Carbohydrate metabolism</keyword>
<reference evidence="10" key="1">
    <citation type="journal article" date="2020" name="Cell">
        <title>Large-Scale Comparative Analyses of Tick Genomes Elucidate Their Genetic Diversity and Vector Capacities.</title>
        <authorList>
            <consortium name="Tick Genome and Microbiome Consortium (TIGMIC)"/>
            <person name="Jia N."/>
            <person name="Wang J."/>
            <person name="Shi W."/>
            <person name="Du L."/>
            <person name="Sun Y."/>
            <person name="Zhan W."/>
            <person name="Jiang J.F."/>
            <person name="Wang Q."/>
            <person name="Zhang B."/>
            <person name="Ji P."/>
            <person name="Bell-Sakyi L."/>
            <person name="Cui X.M."/>
            <person name="Yuan T.T."/>
            <person name="Jiang B.G."/>
            <person name="Yang W.F."/>
            <person name="Lam T.T."/>
            <person name="Chang Q.C."/>
            <person name="Ding S.J."/>
            <person name="Wang X.J."/>
            <person name="Zhu J.G."/>
            <person name="Ruan X.D."/>
            <person name="Zhao L."/>
            <person name="Wei J.T."/>
            <person name="Ye R.Z."/>
            <person name="Que T.C."/>
            <person name="Du C.H."/>
            <person name="Zhou Y.H."/>
            <person name="Cheng J.X."/>
            <person name="Dai P.F."/>
            <person name="Guo W.B."/>
            <person name="Han X.H."/>
            <person name="Huang E.J."/>
            <person name="Li L.F."/>
            <person name="Wei W."/>
            <person name="Gao Y.C."/>
            <person name="Liu J.Z."/>
            <person name="Shao H.Z."/>
            <person name="Wang X."/>
            <person name="Wang C.C."/>
            <person name="Yang T.C."/>
            <person name="Huo Q.B."/>
            <person name="Li W."/>
            <person name="Chen H.Y."/>
            <person name="Chen S.E."/>
            <person name="Zhou L.G."/>
            <person name="Ni X.B."/>
            <person name="Tian J.H."/>
            <person name="Sheng Y."/>
            <person name="Liu T."/>
            <person name="Pan Y.S."/>
            <person name="Xia L.Y."/>
            <person name="Li J."/>
            <person name="Zhao F."/>
            <person name="Cao W.C."/>
        </authorList>
    </citation>
    <scope>NUCLEOTIDE SEQUENCE</scope>
    <source>
        <strain evidence="10">Rsan-2018</strain>
    </source>
</reference>
<keyword evidence="5 9" id="KW-1133">Transmembrane helix</keyword>
<protein>
    <recommendedName>
        <fullName evidence="9">Carbohydrate sulfotransferase</fullName>
        <ecNumber evidence="9">2.8.2.-</ecNumber>
    </recommendedName>
</protein>
<evidence type="ECO:0000256" key="7">
    <source>
        <dbReference type="ARBA" id="ARBA00023136"/>
    </source>
</evidence>
<dbReference type="GO" id="GO:0008146">
    <property type="term" value="F:sulfotransferase activity"/>
    <property type="evidence" value="ECO:0007669"/>
    <property type="project" value="InterPro"/>
</dbReference>
<dbReference type="AlphaFoldDB" id="A0A9D4Q584"/>
<comment type="subcellular location">
    <subcellularLocation>
        <location evidence="1 9">Golgi apparatus membrane</location>
        <topology evidence="1 9">Single-pass type II membrane protein</topology>
    </subcellularLocation>
</comment>
<accession>A0A9D4Q584</accession>
<sequence length="372" mass="42836">MVLRAQHRVPVTVTSAFARFTSLVLALTLLLVVMIMTLQFFTEPDEVTSLCPCHEDASARQVDIERATADGIVSRSVRIESVCQRYASREELQRPTHGLGINLPTLGNRSRYCVPEQCPIFIDKARSLAFCFISKVASTSVKTLFRDLLGVRDNSSNGSMSTWDELHRKFHRQTYRVGPRTLFMQDGGRSYFKALFVRHPFERLVSAYIDKALRPRSEVQWFYQTYWEKIPGVKAENRSPTFSEFVDFVLGTPVREWDEHWSPYYSRCQPCLLDYDFVGKLETADRDFQLLFSEIGVDARLFGRVHVSRRGSNGCSRTNGTCADAGSSANYFATLSHDQVMGLYSRYFYDFELFGYDFRSYLAYNETDHNRI</sequence>
<dbReference type="GO" id="GO:0016051">
    <property type="term" value="P:carbohydrate biosynthetic process"/>
    <property type="evidence" value="ECO:0007669"/>
    <property type="project" value="InterPro"/>
</dbReference>
<evidence type="ECO:0000256" key="6">
    <source>
        <dbReference type="ARBA" id="ARBA00023034"/>
    </source>
</evidence>
<gene>
    <name evidence="10" type="ORF">HPB52_020534</name>
</gene>
<keyword evidence="4 9" id="KW-0812">Transmembrane</keyword>
<name>A0A9D4Q584_RHISA</name>
<keyword evidence="3 9" id="KW-0808">Transferase</keyword>
<keyword evidence="8 9" id="KW-0325">Glycoprotein</keyword>
<evidence type="ECO:0000256" key="2">
    <source>
        <dbReference type="ARBA" id="ARBA00006339"/>
    </source>
</evidence>
<reference evidence="10" key="2">
    <citation type="submission" date="2021-09" db="EMBL/GenBank/DDBJ databases">
        <authorList>
            <person name="Jia N."/>
            <person name="Wang J."/>
            <person name="Shi W."/>
            <person name="Du L."/>
            <person name="Sun Y."/>
            <person name="Zhan W."/>
            <person name="Jiang J."/>
            <person name="Wang Q."/>
            <person name="Zhang B."/>
            <person name="Ji P."/>
            <person name="Sakyi L.B."/>
            <person name="Cui X."/>
            <person name="Yuan T."/>
            <person name="Jiang B."/>
            <person name="Yang W."/>
            <person name="Lam T.T.-Y."/>
            <person name="Chang Q."/>
            <person name="Ding S."/>
            <person name="Wang X."/>
            <person name="Zhu J."/>
            <person name="Ruan X."/>
            <person name="Zhao L."/>
            <person name="Wei J."/>
            <person name="Que T."/>
            <person name="Du C."/>
            <person name="Cheng J."/>
            <person name="Dai P."/>
            <person name="Han X."/>
            <person name="Huang E."/>
            <person name="Gao Y."/>
            <person name="Liu J."/>
            <person name="Shao H."/>
            <person name="Ye R."/>
            <person name="Li L."/>
            <person name="Wei W."/>
            <person name="Wang X."/>
            <person name="Wang C."/>
            <person name="Huo Q."/>
            <person name="Li W."/>
            <person name="Guo W."/>
            <person name="Chen H."/>
            <person name="Chen S."/>
            <person name="Zhou L."/>
            <person name="Zhou L."/>
            <person name="Ni X."/>
            <person name="Tian J."/>
            <person name="Zhou Y."/>
            <person name="Sheng Y."/>
            <person name="Liu T."/>
            <person name="Pan Y."/>
            <person name="Xia L."/>
            <person name="Li J."/>
            <person name="Zhao F."/>
            <person name="Cao W."/>
        </authorList>
    </citation>
    <scope>NUCLEOTIDE SEQUENCE</scope>
    <source>
        <strain evidence="10">Rsan-2018</strain>
        <tissue evidence="10">Larvae</tissue>
    </source>
</reference>
<dbReference type="EMBL" id="JABSTV010001249">
    <property type="protein sequence ID" value="KAH7963311.1"/>
    <property type="molecule type" value="Genomic_DNA"/>
</dbReference>
<dbReference type="InterPro" id="IPR027417">
    <property type="entry name" value="P-loop_NTPase"/>
</dbReference>
<comment type="similarity">
    <text evidence="2 9">Belongs to the sulfotransferase 2 family.</text>
</comment>
<dbReference type="PANTHER" id="PTHR12137:SF54">
    <property type="entry name" value="CARBOHYDRATE SULFOTRANSFERASE"/>
    <property type="match status" value="1"/>
</dbReference>
<dbReference type="EC" id="2.8.2.-" evidence="9"/>
<evidence type="ECO:0000256" key="9">
    <source>
        <dbReference type="RuleBase" id="RU364020"/>
    </source>
</evidence>
<evidence type="ECO:0000256" key="1">
    <source>
        <dbReference type="ARBA" id="ARBA00004323"/>
    </source>
</evidence>
<evidence type="ECO:0000313" key="10">
    <source>
        <dbReference type="EMBL" id="KAH7963311.1"/>
    </source>
</evidence>